<proteinExistence type="predicted"/>
<dbReference type="EMBL" id="UINC01046214">
    <property type="protein sequence ID" value="SVB53938.1"/>
    <property type="molecule type" value="Genomic_DNA"/>
</dbReference>
<dbReference type="SUPFAM" id="SSF69118">
    <property type="entry name" value="AhpD-like"/>
    <property type="match status" value="1"/>
</dbReference>
<dbReference type="Gene3D" id="1.20.1290.10">
    <property type="entry name" value="AhpD-like"/>
    <property type="match status" value="1"/>
</dbReference>
<gene>
    <name evidence="2" type="ORF">METZ01_LOCUS206792</name>
</gene>
<dbReference type="PANTHER" id="PTHR33570">
    <property type="entry name" value="4-CARBOXYMUCONOLACTONE DECARBOXYLASE FAMILY PROTEIN"/>
    <property type="match status" value="1"/>
</dbReference>
<dbReference type="InterPro" id="IPR003779">
    <property type="entry name" value="CMD-like"/>
</dbReference>
<protein>
    <recommendedName>
        <fullName evidence="1">Carboxymuconolactone decarboxylase-like domain-containing protein</fullName>
    </recommendedName>
</protein>
<organism evidence="2">
    <name type="scientific">marine metagenome</name>
    <dbReference type="NCBI Taxonomy" id="408172"/>
    <lineage>
        <taxon>unclassified sequences</taxon>
        <taxon>metagenomes</taxon>
        <taxon>ecological metagenomes</taxon>
    </lineage>
</organism>
<name>A0A382ETD2_9ZZZZ</name>
<dbReference type="PANTHER" id="PTHR33570:SF2">
    <property type="entry name" value="CARBOXYMUCONOLACTONE DECARBOXYLASE-LIKE DOMAIN-CONTAINING PROTEIN"/>
    <property type="match status" value="1"/>
</dbReference>
<dbReference type="GO" id="GO:0051920">
    <property type="term" value="F:peroxiredoxin activity"/>
    <property type="evidence" value="ECO:0007669"/>
    <property type="project" value="InterPro"/>
</dbReference>
<sequence length="127" mass="14340">MDKALYDKGLSIRKEVLGEEYVNRNINNVNDFNSHFQEMVTEFAWGGIWGDDTLEKKTRSLINLAMLSALGRSHEFELHFRAALNNGCSTDEIRATLEQVAIYCGMPAGVEAFRIGRRILDEQQGGD</sequence>
<feature type="domain" description="Carboxymuconolactone decarboxylase-like" evidence="1">
    <location>
        <begin position="36"/>
        <end position="115"/>
    </location>
</feature>
<dbReference type="InterPro" id="IPR052512">
    <property type="entry name" value="4CMD/NDH-1_regulator"/>
</dbReference>
<dbReference type="Pfam" id="PF02627">
    <property type="entry name" value="CMD"/>
    <property type="match status" value="1"/>
</dbReference>
<evidence type="ECO:0000313" key="2">
    <source>
        <dbReference type="EMBL" id="SVB53938.1"/>
    </source>
</evidence>
<accession>A0A382ETD2</accession>
<evidence type="ECO:0000259" key="1">
    <source>
        <dbReference type="Pfam" id="PF02627"/>
    </source>
</evidence>
<dbReference type="InterPro" id="IPR029032">
    <property type="entry name" value="AhpD-like"/>
</dbReference>
<reference evidence="2" key="1">
    <citation type="submission" date="2018-05" db="EMBL/GenBank/DDBJ databases">
        <authorList>
            <person name="Lanie J.A."/>
            <person name="Ng W.-L."/>
            <person name="Kazmierczak K.M."/>
            <person name="Andrzejewski T.M."/>
            <person name="Davidsen T.M."/>
            <person name="Wayne K.J."/>
            <person name="Tettelin H."/>
            <person name="Glass J.I."/>
            <person name="Rusch D."/>
            <person name="Podicherti R."/>
            <person name="Tsui H.-C.T."/>
            <person name="Winkler M.E."/>
        </authorList>
    </citation>
    <scope>NUCLEOTIDE SEQUENCE</scope>
</reference>
<dbReference type="AlphaFoldDB" id="A0A382ETD2"/>